<evidence type="ECO:0000313" key="2">
    <source>
        <dbReference type="Proteomes" id="UP001476950"/>
    </source>
</evidence>
<dbReference type="EMBL" id="JAMPLM010000017">
    <property type="protein sequence ID" value="MEP1060406.1"/>
    <property type="molecule type" value="Genomic_DNA"/>
</dbReference>
<protein>
    <submittedName>
        <fullName evidence="1">Uncharacterized protein</fullName>
    </submittedName>
</protein>
<evidence type="ECO:0000313" key="1">
    <source>
        <dbReference type="EMBL" id="MEP1060406.1"/>
    </source>
</evidence>
<accession>A0ABV0KN35</accession>
<dbReference type="RefSeq" id="WP_190446286.1">
    <property type="nucleotide sequence ID" value="NZ_JAMPLM010000017.1"/>
</dbReference>
<keyword evidence="2" id="KW-1185">Reference proteome</keyword>
<reference evidence="1 2" key="1">
    <citation type="submission" date="2022-04" db="EMBL/GenBank/DDBJ databases">
        <title>Positive selection, recombination, and allopatry shape intraspecific diversity of widespread and dominant cyanobacteria.</title>
        <authorList>
            <person name="Wei J."/>
            <person name="Shu W."/>
            <person name="Hu C."/>
        </authorList>
    </citation>
    <scope>NUCLEOTIDE SEQUENCE [LARGE SCALE GENOMIC DNA]</scope>
    <source>
        <strain evidence="1 2">AS-A4</strain>
    </source>
</reference>
<comment type="caution">
    <text evidence="1">The sequence shown here is derived from an EMBL/GenBank/DDBJ whole genome shotgun (WGS) entry which is preliminary data.</text>
</comment>
<name>A0ABV0KN35_9CYAN</name>
<gene>
    <name evidence="1" type="ORF">NDI38_18375</name>
</gene>
<sequence length="46" mass="5357">MSLTKLYKTQLIYVIEDDLQQIAILAIRKPTPYDYDNLDALLNSLE</sequence>
<organism evidence="1 2">
    <name type="scientific">Stenomitos frigidus AS-A4</name>
    <dbReference type="NCBI Taxonomy" id="2933935"/>
    <lineage>
        <taxon>Bacteria</taxon>
        <taxon>Bacillati</taxon>
        <taxon>Cyanobacteriota</taxon>
        <taxon>Cyanophyceae</taxon>
        <taxon>Leptolyngbyales</taxon>
        <taxon>Leptolyngbyaceae</taxon>
        <taxon>Stenomitos</taxon>
    </lineage>
</organism>
<proteinExistence type="predicted"/>
<dbReference type="Proteomes" id="UP001476950">
    <property type="component" value="Unassembled WGS sequence"/>
</dbReference>